<feature type="region of interest" description="Disordered" evidence="6">
    <location>
        <begin position="118"/>
        <end position="139"/>
    </location>
</feature>
<comment type="caution">
    <text evidence="5">Lacks conserved residue(s) required for the propagation of feature annotation.</text>
</comment>
<keyword evidence="8" id="KW-1185">Reference proteome</keyword>
<dbReference type="Pfam" id="PF03514">
    <property type="entry name" value="GRAS"/>
    <property type="match status" value="1"/>
</dbReference>
<feature type="region of interest" description="SAW" evidence="5">
    <location>
        <begin position="467"/>
        <end position="538"/>
    </location>
</feature>
<evidence type="ECO:0000256" key="1">
    <source>
        <dbReference type="ARBA" id="ARBA00004123"/>
    </source>
</evidence>
<keyword evidence="3" id="KW-0804">Transcription</keyword>
<proteinExistence type="inferred from homology"/>
<dbReference type="InterPro" id="IPR005202">
    <property type="entry name" value="TF_GRAS"/>
</dbReference>
<dbReference type="OrthoDB" id="1935022at2759"/>
<feature type="short sequence motif" description="VHIID" evidence="5">
    <location>
        <begin position="264"/>
        <end position="268"/>
    </location>
</feature>
<feature type="compositionally biased region" description="Polar residues" evidence="6">
    <location>
        <begin position="128"/>
        <end position="139"/>
    </location>
</feature>
<evidence type="ECO:0000256" key="2">
    <source>
        <dbReference type="ARBA" id="ARBA00023015"/>
    </source>
</evidence>
<keyword evidence="2" id="KW-0805">Transcription regulation</keyword>
<name>A0A2P5B151_PARAD</name>
<dbReference type="AlphaFoldDB" id="A0A2P5B151"/>
<dbReference type="EMBL" id="JXTB01000391">
    <property type="protein sequence ID" value="PON42503.1"/>
    <property type="molecule type" value="Genomic_DNA"/>
</dbReference>
<comment type="similarity">
    <text evidence="5">Belongs to the GRAS family.</text>
</comment>
<sequence>MMQPELFEPSWPFYDVIYSTGNQSEYCSLSSMDSQVGGCEFSSMFTTIDRQSEISSNPFSSPISGESVQFAASYDTLQVMSMMEDLPVDLEVFEPEIIGEFEALYGCPEESVGSFPSQKFSVEESDLGSPSSSTKSEASMDVTSVQPILTLPGVDMEIDNELSVFHLLKAIGEAMEKGQRELEEMILRCISQKVSPFGKSLERLAFNLCQQFDTQCVDYLKQESLRNSEAAFKAFSQILPYVKFAHFTANSAILEATPVGIEMVHIVDFHMGEGLQWSEMIVAAAMQKKALKLTSIRWEEEKETDSDPLKWSFEETRRQLLDHARSFGLKLKVEEMGIEDLLSEVKKAKKRGGGREFWAFNCTVGVPHVRSIRSRRLVMEFLEVAKDLLAANSANCRTSNRGIIVLADGDPCEKLKNCSSFSQFFDGHLVHYQALLESMESTFPDRLTGARMTMECLFVSPYISSLAWSQKWEEIKEGFHLKTGFGFEGWSLSKESLVEAKVMVGEDSCYEVRIEGQNGNEAALEWRGVPLVRVSAWTSQI</sequence>
<organism evidence="7 8">
    <name type="scientific">Parasponia andersonii</name>
    <name type="common">Sponia andersonii</name>
    <dbReference type="NCBI Taxonomy" id="3476"/>
    <lineage>
        <taxon>Eukaryota</taxon>
        <taxon>Viridiplantae</taxon>
        <taxon>Streptophyta</taxon>
        <taxon>Embryophyta</taxon>
        <taxon>Tracheophyta</taxon>
        <taxon>Spermatophyta</taxon>
        <taxon>Magnoliopsida</taxon>
        <taxon>eudicotyledons</taxon>
        <taxon>Gunneridae</taxon>
        <taxon>Pentapetalae</taxon>
        <taxon>rosids</taxon>
        <taxon>fabids</taxon>
        <taxon>Rosales</taxon>
        <taxon>Cannabaceae</taxon>
        <taxon>Parasponia</taxon>
    </lineage>
</organism>
<dbReference type="PANTHER" id="PTHR31636">
    <property type="entry name" value="OSJNBA0084A10.13 PROTEIN-RELATED"/>
    <property type="match status" value="1"/>
</dbReference>
<evidence type="ECO:0000313" key="8">
    <source>
        <dbReference type="Proteomes" id="UP000237105"/>
    </source>
</evidence>
<accession>A0A2P5B151</accession>
<evidence type="ECO:0000256" key="6">
    <source>
        <dbReference type="SAM" id="MobiDB-lite"/>
    </source>
</evidence>
<protein>
    <submittedName>
        <fullName evidence="7">GRAS transcription factor</fullName>
    </submittedName>
</protein>
<keyword evidence="4" id="KW-0539">Nucleus</keyword>
<dbReference type="PROSITE" id="PS50985">
    <property type="entry name" value="GRAS"/>
    <property type="match status" value="1"/>
</dbReference>
<evidence type="ECO:0000256" key="5">
    <source>
        <dbReference type="PROSITE-ProRule" id="PRU01191"/>
    </source>
</evidence>
<gene>
    <name evidence="7" type="primary">PanSCL19</name>
    <name evidence="7" type="ORF">PanWU01x14_281450</name>
</gene>
<reference evidence="8" key="1">
    <citation type="submission" date="2016-06" db="EMBL/GenBank/DDBJ databases">
        <title>Parallel loss of symbiosis genes in relatives of nitrogen-fixing non-legume Parasponia.</title>
        <authorList>
            <person name="Van Velzen R."/>
            <person name="Holmer R."/>
            <person name="Bu F."/>
            <person name="Rutten L."/>
            <person name="Van Zeijl A."/>
            <person name="Liu W."/>
            <person name="Santuari L."/>
            <person name="Cao Q."/>
            <person name="Sharma T."/>
            <person name="Shen D."/>
            <person name="Roswanjaya Y."/>
            <person name="Wardhani T."/>
            <person name="Kalhor M.S."/>
            <person name="Jansen J."/>
            <person name="Van den Hoogen J."/>
            <person name="Gungor B."/>
            <person name="Hartog M."/>
            <person name="Hontelez J."/>
            <person name="Verver J."/>
            <person name="Yang W.-C."/>
            <person name="Schijlen E."/>
            <person name="Repin R."/>
            <person name="Schilthuizen M."/>
            <person name="Schranz E."/>
            <person name="Heidstra R."/>
            <person name="Miyata K."/>
            <person name="Fedorova E."/>
            <person name="Kohlen W."/>
            <person name="Bisseling T."/>
            <person name="Smit S."/>
            <person name="Geurts R."/>
        </authorList>
    </citation>
    <scope>NUCLEOTIDE SEQUENCE [LARGE SCALE GENOMIC DNA]</scope>
    <source>
        <strain evidence="8">cv. WU1-14</strain>
    </source>
</reference>
<evidence type="ECO:0000256" key="4">
    <source>
        <dbReference type="ARBA" id="ARBA00023242"/>
    </source>
</evidence>
<dbReference type="Proteomes" id="UP000237105">
    <property type="component" value="Unassembled WGS sequence"/>
</dbReference>
<evidence type="ECO:0000256" key="3">
    <source>
        <dbReference type="ARBA" id="ARBA00023163"/>
    </source>
</evidence>
<dbReference type="GO" id="GO:0005634">
    <property type="term" value="C:nucleus"/>
    <property type="evidence" value="ECO:0007669"/>
    <property type="project" value="UniProtKB-SubCell"/>
</dbReference>
<comment type="subcellular location">
    <subcellularLocation>
        <location evidence="1">Nucleus</location>
    </subcellularLocation>
</comment>
<comment type="caution">
    <text evidence="7">The sequence shown here is derived from an EMBL/GenBank/DDBJ whole genome shotgun (WGS) entry which is preliminary data.</text>
</comment>
<evidence type="ECO:0000313" key="7">
    <source>
        <dbReference type="EMBL" id="PON42503.1"/>
    </source>
</evidence>
<dbReference type="STRING" id="3476.A0A2P5B151"/>